<dbReference type="InterPro" id="IPR018376">
    <property type="entry name" value="Enoyl-CoA_hyd/isom_CS"/>
</dbReference>
<dbReference type="Gene3D" id="3.90.226.10">
    <property type="entry name" value="2-enoyl-CoA Hydratase, Chain A, domain 1"/>
    <property type="match status" value="1"/>
</dbReference>
<comment type="similarity">
    <text evidence="1 7">Belongs to the enoyl-CoA hydratase/isomerase family.</text>
</comment>
<name>A0A9P0G7N4_9CUCU</name>
<proteinExistence type="inferred from homology"/>
<keyword evidence="5" id="KW-0456">Lyase</keyword>
<evidence type="ECO:0000256" key="1">
    <source>
        <dbReference type="ARBA" id="ARBA00005254"/>
    </source>
</evidence>
<keyword evidence="3" id="KW-0276">Fatty acid metabolism</keyword>
<dbReference type="InterPro" id="IPR014748">
    <property type="entry name" value="Enoyl-CoA_hydra_C"/>
</dbReference>
<organism evidence="8 9">
    <name type="scientific">Psylliodes chrysocephalus</name>
    <dbReference type="NCBI Taxonomy" id="3402493"/>
    <lineage>
        <taxon>Eukaryota</taxon>
        <taxon>Metazoa</taxon>
        <taxon>Ecdysozoa</taxon>
        <taxon>Arthropoda</taxon>
        <taxon>Hexapoda</taxon>
        <taxon>Insecta</taxon>
        <taxon>Pterygota</taxon>
        <taxon>Neoptera</taxon>
        <taxon>Endopterygota</taxon>
        <taxon>Coleoptera</taxon>
        <taxon>Polyphaga</taxon>
        <taxon>Cucujiformia</taxon>
        <taxon>Chrysomeloidea</taxon>
        <taxon>Chrysomelidae</taxon>
        <taxon>Galerucinae</taxon>
        <taxon>Alticini</taxon>
        <taxon>Psylliodes</taxon>
    </lineage>
</organism>
<evidence type="ECO:0000313" key="8">
    <source>
        <dbReference type="EMBL" id="CAH1100971.1"/>
    </source>
</evidence>
<reference evidence="8" key="1">
    <citation type="submission" date="2022-01" db="EMBL/GenBank/DDBJ databases">
        <authorList>
            <person name="King R."/>
        </authorList>
    </citation>
    <scope>NUCLEOTIDE SEQUENCE</scope>
</reference>
<dbReference type="EMBL" id="OV651823">
    <property type="protein sequence ID" value="CAH1100971.1"/>
    <property type="molecule type" value="Genomic_DNA"/>
</dbReference>
<dbReference type="EC" id="4.2.1.17" evidence="2"/>
<dbReference type="SUPFAM" id="SSF52096">
    <property type="entry name" value="ClpP/crotonase"/>
    <property type="match status" value="1"/>
</dbReference>
<sequence>MSTSTLGRVVLSKFLGNKSNFKYNQVTKNVRLFSAVADNFEFIKLSKTGEQQNIGLIQLNRPKALNALNNGLMEEVGKALEKLDSDSSVGAIVITGNEKAFAAGADIKEMANNTFAQCVGGNFLESWTKVSSTRKPLIAAVNGYALGGGCELAMMCDIIYAGESAKFGQPEILIGIIPGAGGTQRLIRSVGKSKAMEIVLTGNQVNAQDAEKMGLVSKVFPADKLLGETVKLAEKIASNSQITNAIAKECVNVALESTLKEGLRFEKRMFHACFATKDQKEGMAAFVEKRKAKFTNE</sequence>
<evidence type="ECO:0000256" key="4">
    <source>
        <dbReference type="ARBA" id="ARBA00023098"/>
    </source>
</evidence>
<dbReference type="InterPro" id="IPR029045">
    <property type="entry name" value="ClpP/crotonase-like_dom_sf"/>
</dbReference>
<evidence type="ECO:0000313" key="9">
    <source>
        <dbReference type="Proteomes" id="UP001153636"/>
    </source>
</evidence>
<dbReference type="PANTHER" id="PTHR11941:SF54">
    <property type="entry name" value="ENOYL-COA HYDRATASE, MITOCHONDRIAL"/>
    <property type="match status" value="1"/>
</dbReference>
<dbReference type="OrthoDB" id="2018133at2759"/>
<dbReference type="FunFam" id="1.10.12.10:FF:000001">
    <property type="entry name" value="Probable enoyl-CoA hydratase, mitochondrial"/>
    <property type="match status" value="1"/>
</dbReference>
<dbReference type="GO" id="GO:0004300">
    <property type="term" value="F:enoyl-CoA hydratase activity"/>
    <property type="evidence" value="ECO:0007669"/>
    <property type="project" value="UniProtKB-EC"/>
</dbReference>
<dbReference type="AlphaFoldDB" id="A0A9P0G7N4"/>
<dbReference type="GO" id="GO:0005739">
    <property type="term" value="C:mitochondrion"/>
    <property type="evidence" value="ECO:0007669"/>
    <property type="project" value="TreeGrafter"/>
</dbReference>
<accession>A0A9P0G7N4</accession>
<dbReference type="Proteomes" id="UP001153636">
    <property type="component" value="Chromosome 11"/>
</dbReference>
<protein>
    <recommendedName>
        <fullName evidence="6">Probable enoyl-CoA hydratase, mitochondrial</fullName>
        <ecNumber evidence="2">4.2.1.17</ecNumber>
    </recommendedName>
</protein>
<dbReference type="Gene3D" id="1.10.12.10">
    <property type="entry name" value="Lyase 2-enoyl-coa Hydratase, Chain A, domain 2"/>
    <property type="match status" value="1"/>
</dbReference>
<evidence type="ECO:0000256" key="2">
    <source>
        <dbReference type="ARBA" id="ARBA00012076"/>
    </source>
</evidence>
<dbReference type="PROSITE" id="PS00166">
    <property type="entry name" value="ENOYL_COA_HYDRATASE"/>
    <property type="match status" value="1"/>
</dbReference>
<dbReference type="FunFam" id="3.90.226.10:FF:000019">
    <property type="entry name" value="Enoyl-CoA hydratase, mitochondrial"/>
    <property type="match status" value="1"/>
</dbReference>
<evidence type="ECO:0000256" key="5">
    <source>
        <dbReference type="ARBA" id="ARBA00023239"/>
    </source>
</evidence>
<dbReference type="InterPro" id="IPR001753">
    <property type="entry name" value="Enoyl-CoA_hydra/iso"/>
</dbReference>
<keyword evidence="4" id="KW-0443">Lipid metabolism</keyword>
<evidence type="ECO:0000256" key="6">
    <source>
        <dbReference type="ARBA" id="ARBA00073937"/>
    </source>
</evidence>
<gene>
    <name evidence="8" type="ORF">PSYICH_LOCUS2354</name>
</gene>
<dbReference type="PANTHER" id="PTHR11941">
    <property type="entry name" value="ENOYL-COA HYDRATASE-RELATED"/>
    <property type="match status" value="1"/>
</dbReference>
<dbReference type="GO" id="GO:0006635">
    <property type="term" value="P:fatty acid beta-oxidation"/>
    <property type="evidence" value="ECO:0007669"/>
    <property type="project" value="TreeGrafter"/>
</dbReference>
<evidence type="ECO:0000256" key="3">
    <source>
        <dbReference type="ARBA" id="ARBA00022832"/>
    </source>
</evidence>
<keyword evidence="9" id="KW-1185">Reference proteome</keyword>
<dbReference type="Pfam" id="PF00378">
    <property type="entry name" value="ECH_1"/>
    <property type="match status" value="1"/>
</dbReference>
<dbReference type="CDD" id="cd06558">
    <property type="entry name" value="crotonase-like"/>
    <property type="match status" value="1"/>
</dbReference>
<evidence type="ECO:0000256" key="7">
    <source>
        <dbReference type="RuleBase" id="RU003707"/>
    </source>
</evidence>